<dbReference type="InterPro" id="IPR014782">
    <property type="entry name" value="Peptidase_M1_dom"/>
</dbReference>
<accession>A0ABP7USS0</accession>
<feature type="domain" description="Peptidase M1 membrane alanine aminopeptidase" evidence="1">
    <location>
        <begin position="360"/>
        <end position="508"/>
    </location>
</feature>
<dbReference type="RefSeq" id="WP_345093592.1">
    <property type="nucleotide sequence ID" value="NZ_BAABCS010000016.1"/>
</dbReference>
<organism evidence="2 3">
    <name type="scientific">Flavobacterium chungnamense</name>
    <dbReference type="NCBI Taxonomy" id="706182"/>
    <lineage>
        <taxon>Bacteria</taxon>
        <taxon>Pseudomonadati</taxon>
        <taxon>Bacteroidota</taxon>
        <taxon>Flavobacteriia</taxon>
        <taxon>Flavobacteriales</taxon>
        <taxon>Flavobacteriaceae</taxon>
        <taxon>Flavobacterium</taxon>
    </lineage>
</organism>
<dbReference type="EMBL" id="BAABCS010000016">
    <property type="protein sequence ID" value="GAA4051464.1"/>
    <property type="molecule type" value="Genomic_DNA"/>
</dbReference>
<dbReference type="SUPFAM" id="SSF55486">
    <property type="entry name" value="Metalloproteases ('zincins'), catalytic domain"/>
    <property type="match status" value="1"/>
</dbReference>
<keyword evidence="3" id="KW-1185">Reference proteome</keyword>
<evidence type="ECO:0000259" key="1">
    <source>
        <dbReference type="Pfam" id="PF01433"/>
    </source>
</evidence>
<evidence type="ECO:0000313" key="2">
    <source>
        <dbReference type="EMBL" id="GAA4051464.1"/>
    </source>
</evidence>
<dbReference type="Gene3D" id="1.10.390.10">
    <property type="entry name" value="Neutral Protease Domain 2"/>
    <property type="match status" value="1"/>
</dbReference>
<sequence length="630" mass="72283">MKKFIALSFFITSFSTSFSQSNGYWQQKADYKMEVSMDVKTYQYKGKQELIYTNNSSDTLRKVFYHLYNNAFQPGSEMDMRLQSVKDPDGRMVNKIKVDDKTTKNESRIAKLLPNEIGYLHISNFKQDGQSAVAKEVETILEVTLANPILPGKTSTFTLDFDGQVPIQIRRSGRNNKEGVELSMAQWYPKIAEFDFEGWHADPYIAREFHGVWGNFDVKITIDKKYLLGGTGYLQNGNEIGYNYQNEGVIVKIPKKQKALTWHFFAPMVHDFTWAADRNYLHDVVKTDFGTTLHFIYKNNPKILENWKQAQPKTAALMNYFNTIVGKYPYEQYSVIQGGDGGMEYAMCTLILGEGTFEGLVGVIAHEMGHSWFQHVLATNESKHSWMDEGFTSFIEDLGVNELAEKKSANPFSGSYKSYINLANSGKEQPLSTHSDRYDENRSYSIASYSKGELFLTQLEYLIGKENLMKTVKRFYSEFKFKHPTPNDIKRTAERVSGANLDWYLTDWTKTLNTIDYGIKNVDSATDGVKKTGVSLERIGRMPMPIDILVEYTDGTKETFYIPLRMMSFEKENPTPEIKRTVLKDWAWGNPNYFFEIDKEKTAIKKISIDPSSLMADVMPDNNSYEIATK</sequence>
<reference evidence="3" key="1">
    <citation type="journal article" date="2019" name="Int. J. Syst. Evol. Microbiol.">
        <title>The Global Catalogue of Microorganisms (GCM) 10K type strain sequencing project: providing services to taxonomists for standard genome sequencing and annotation.</title>
        <authorList>
            <consortium name="The Broad Institute Genomics Platform"/>
            <consortium name="The Broad Institute Genome Sequencing Center for Infectious Disease"/>
            <person name="Wu L."/>
            <person name="Ma J."/>
        </authorList>
    </citation>
    <scope>NUCLEOTIDE SEQUENCE [LARGE SCALE GENOMIC DNA]</scope>
    <source>
        <strain evidence="3">JCM 17068</strain>
    </source>
</reference>
<protein>
    <submittedName>
        <fullName evidence="2">M1 family metallopeptidase</fullName>
    </submittedName>
</protein>
<evidence type="ECO:0000313" key="3">
    <source>
        <dbReference type="Proteomes" id="UP001500426"/>
    </source>
</evidence>
<dbReference type="Proteomes" id="UP001500426">
    <property type="component" value="Unassembled WGS sequence"/>
</dbReference>
<proteinExistence type="predicted"/>
<gene>
    <name evidence="2" type="ORF">GCM10022388_17000</name>
</gene>
<name>A0ABP7USS0_9FLAO</name>
<dbReference type="PANTHER" id="PTHR45726">
    <property type="entry name" value="LEUKOTRIENE A-4 HYDROLASE"/>
    <property type="match status" value="1"/>
</dbReference>
<comment type="caution">
    <text evidence="2">The sequence shown here is derived from an EMBL/GenBank/DDBJ whole genome shotgun (WGS) entry which is preliminary data.</text>
</comment>
<dbReference type="InterPro" id="IPR034015">
    <property type="entry name" value="M1_LTA4H"/>
</dbReference>
<dbReference type="InterPro" id="IPR027268">
    <property type="entry name" value="Peptidase_M4/M1_CTD_sf"/>
</dbReference>
<dbReference type="PANTHER" id="PTHR45726:SF3">
    <property type="entry name" value="LEUKOTRIENE A-4 HYDROLASE"/>
    <property type="match status" value="1"/>
</dbReference>
<dbReference type="CDD" id="cd09604">
    <property type="entry name" value="M1_APN_like"/>
    <property type="match status" value="1"/>
</dbReference>
<dbReference type="Pfam" id="PF01433">
    <property type="entry name" value="Peptidase_M1"/>
    <property type="match status" value="1"/>
</dbReference>